<accession>A0AAE3MMC7</accession>
<dbReference type="Proteomes" id="UP001207116">
    <property type="component" value="Unassembled WGS sequence"/>
</dbReference>
<sequence>MRYYLNPWILAILFLPMALIAQNGKNTASEITASDESFFLTDISYINDAVFMGRRDSIAAPYIFPSIGYFDKSGFFANASLSYLTSSDENRVDLFLISAGFVFEWERWQAGISGTAYFYNEDSYNVRSETVGDLSGFLTYDLKIIDLSLLASTFFNNGSSADIFAGLMLDKAIYSNDNSFVIDPTLTIYAGSQYFYEEYYNTSRLGNRKGQGTGTGTSDPLTPTSVEIKEASKFKVLSIEVGLPMQYQHNHFIFSFTPVLALPQSSATITTEEAVFEEDLESTFYFTAGISYWFNSKKAIN</sequence>
<gene>
    <name evidence="1" type="ORF">OO016_10820</name>
</gene>
<protein>
    <submittedName>
        <fullName evidence="1">Uncharacterized protein</fullName>
    </submittedName>
</protein>
<dbReference type="EMBL" id="JAPFQP010000003">
    <property type="protein sequence ID" value="MCX2720093.1"/>
    <property type="molecule type" value="Genomic_DNA"/>
</dbReference>
<keyword evidence="2" id="KW-1185">Reference proteome</keyword>
<organism evidence="1 2">
    <name type="scientific">Lentiprolixibacter aurantiacus</name>
    <dbReference type="NCBI Taxonomy" id="2993939"/>
    <lineage>
        <taxon>Bacteria</taxon>
        <taxon>Pseudomonadati</taxon>
        <taxon>Bacteroidota</taxon>
        <taxon>Flavobacteriia</taxon>
        <taxon>Flavobacteriales</taxon>
        <taxon>Flavobacteriaceae</taxon>
        <taxon>Lentiprolixibacter</taxon>
    </lineage>
</organism>
<dbReference type="RefSeq" id="WP_266013584.1">
    <property type="nucleotide sequence ID" value="NZ_JAPFQP010000003.1"/>
</dbReference>
<evidence type="ECO:0000313" key="1">
    <source>
        <dbReference type="EMBL" id="MCX2720093.1"/>
    </source>
</evidence>
<comment type="caution">
    <text evidence="1">The sequence shown here is derived from an EMBL/GenBank/DDBJ whole genome shotgun (WGS) entry which is preliminary data.</text>
</comment>
<dbReference type="AlphaFoldDB" id="A0AAE3MMC7"/>
<proteinExistence type="predicted"/>
<evidence type="ECO:0000313" key="2">
    <source>
        <dbReference type="Proteomes" id="UP001207116"/>
    </source>
</evidence>
<name>A0AAE3MMC7_9FLAO</name>
<reference evidence="1" key="1">
    <citation type="submission" date="2022-11" db="EMBL/GenBank/DDBJ databases">
        <title>The characterization of three novel Bacteroidetes species and genomic analysis of their roles in tidal elemental geochemical cycles.</title>
        <authorList>
            <person name="Ma K.-J."/>
        </authorList>
    </citation>
    <scope>NUCLEOTIDE SEQUENCE</scope>
    <source>
        <strain evidence="1">M415</strain>
    </source>
</reference>